<dbReference type="OrthoDB" id="3205647at2"/>
<dbReference type="SUPFAM" id="SSF51735">
    <property type="entry name" value="NAD(P)-binding Rossmann-fold domains"/>
    <property type="match status" value="1"/>
</dbReference>
<accession>A0A5C8NES3</accession>
<name>A0A5C8NES3_9ACTN</name>
<dbReference type="Pfam" id="PF01370">
    <property type="entry name" value="Epimerase"/>
    <property type="match status" value="1"/>
</dbReference>
<organism evidence="2 3">
    <name type="scientific">Aeromicrobium terrae</name>
    <dbReference type="NCBI Taxonomy" id="2498846"/>
    <lineage>
        <taxon>Bacteria</taxon>
        <taxon>Bacillati</taxon>
        <taxon>Actinomycetota</taxon>
        <taxon>Actinomycetes</taxon>
        <taxon>Propionibacteriales</taxon>
        <taxon>Nocardioidaceae</taxon>
        <taxon>Aeromicrobium</taxon>
    </lineage>
</organism>
<protein>
    <submittedName>
        <fullName evidence="2">NAD-dependent epimerase/dehydratase family protein</fullName>
    </submittedName>
</protein>
<keyword evidence="3" id="KW-1185">Reference proteome</keyword>
<dbReference type="Gene3D" id="3.40.50.720">
    <property type="entry name" value="NAD(P)-binding Rossmann-like Domain"/>
    <property type="match status" value="1"/>
</dbReference>
<sequence length="332" mass="35616">MGRVVLVTGVAGTFASRVSRTLAELGENPVDGTAIDRVVGLDTRPPDGDLGGVKFVRADIRTPVVGKVMAVEDVDTVVHLDVNPPDRSRAGSGAKERNVIGTMQLLAACQRSATVTKLVLGSSTAVYGTSPKDPALFTESSAAQGGVRSGFPKDSVEVENYVRGFSRRRPEVIITILRLAQVLHPDIDTPLRNYFQNPALPTALGFDPRLQFTHLDDALDVFSEAVLRDRPGTFNVAGDGVVTLSQATRRLGKPVIPLPPVGFAAAARRAIRVMGGDLPPDLNRLLTYGRAVDTSALREIFGFELKHTSEEVFEEFRASQRPGILAALGGRR</sequence>
<dbReference type="InterPro" id="IPR036291">
    <property type="entry name" value="NAD(P)-bd_dom_sf"/>
</dbReference>
<dbReference type="Proteomes" id="UP000321571">
    <property type="component" value="Unassembled WGS sequence"/>
</dbReference>
<evidence type="ECO:0000259" key="1">
    <source>
        <dbReference type="Pfam" id="PF01370"/>
    </source>
</evidence>
<proteinExistence type="predicted"/>
<feature type="domain" description="NAD-dependent epimerase/dehydratase" evidence="1">
    <location>
        <begin position="5"/>
        <end position="236"/>
    </location>
</feature>
<comment type="caution">
    <text evidence="2">The sequence shown here is derived from an EMBL/GenBank/DDBJ whole genome shotgun (WGS) entry which is preliminary data.</text>
</comment>
<gene>
    <name evidence="2" type="ORF">FHP06_11435</name>
</gene>
<evidence type="ECO:0000313" key="2">
    <source>
        <dbReference type="EMBL" id="TXL57942.1"/>
    </source>
</evidence>
<dbReference type="InterPro" id="IPR001509">
    <property type="entry name" value="Epimerase_deHydtase"/>
</dbReference>
<evidence type="ECO:0000313" key="3">
    <source>
        <dbReference type="Proteomes" id="UP000321571"/>
    </source>
</evidence>
<dbReference type="PANTHER" id="PTHR43245:SF52">
    <property type="entry name" value="NAD-DEPENDENT EPIMERASE_DEHYDRATASE"/>
    <property type="match status" value="1"/>
</dbReference>
<dbReference type="AlphaFoldDB" id="A0A5C8NES3"/>
<dbReference type="RefSeq" id="WP_147686862.1">
    <property type="nucleotide sequence ID" value="NZ_VDUX01000005.1"/>
</dbReference>
<dbReference type="EMBL" id="VDUX01000005">
    <property type="protein sequence ID" value="TXL57942.1"/>
    <property type="molecule type" value="Genomic_DNA"/>
</dbReference>
<dbReference type="InterPro" id="IPR050177">
    <property type="entry name" value="Lipid_A_modif_metabolic_enz"/>
</dbReference>
<reference evidence="2 3" key="1">
    <citation type="submission" date="2019-06" db="EMBL/GenBank/DDBJ databases">
        <title>Aeromicrobium sp. nov., isolated from a maize field.</title>
        <authorList>
            <person name="Lin S.-Y."/>
            <person name="Tsai C.-F."/>
            <person name="Young C.-C."/>
        </authorList>
    </citation>
    <scope>NUCLEOTIDE SEQUENCE [LARGE SCALE GENOMIC DNA]</scope>
    <source>
        <strain evidence="2 3">CC-CFT486</strain>
    </source>
</reference>
<dbReference type="PANTHER" id="PTHR43245">
    <property type="entry name" value="BIFUNCTIONAL POLYMYXIN RESISTANCE PROTEIN ARNA"/>
    <property type="match status" value="1"/>
</dbReference>